<dbReference type="PANTHER" id="PTHR30055">
    <property type="entry name" value="HTH-TYPE TRANSCRIPTIONAL REGULATOR RUTR"/>
    <property type="match status" value="1"/>
</dbReference>
<dbReference type="Gene3D" id="1.10.357.10">
    <property type="entry name" value="Tetracycline Repressor, domain 2"/>
    <property type="match status" value="1"/>
</dbReference>
<dbReference type="RefSeq" id="WP_377552571.1">
    <property type="nucleotide sequence ID" value="NZ_JBHSBN010000037.1"/>
</dbReference>
<dbReference type="Pfam" id="PF00440">
    <property type="entry name" value="TetR_N"/>
    <property type="match status" value="1"/>
</dbReference>
<evidence type="ECO:0000256" key="3">
    <source>
        <dbReference type="ARBA" id="ARBA00023163"/>
    </source>
</evidence>
<evidence type="ECO:0000256" key="2">
    <source>
        <dbReference type="ARBA" id="ARBA00023125"/>
    </source>
</evidence>
<evidence type="ECO:0000313" key="7">
    <source>
        <dbReference type="Proteomes" id="UP001595868"/>
    </source>
</evidence>
<keyword evidence="3" id="KW-0804">Transcription</keyword>
<dbReference type="PRINTS" id="PR00455">
    <property type="entry name" value="HTHTETR"/>
</dbReference>
<feature type="DNA-binding region" description="H-T-H motif" evidence="4">
    <location>
        <begin position="39"/>
        <end position="58"/>
    </location>
</feature>
<proteinExistence type="predicted"/>
<evidence type="ECO:0000256" key="1">
    <source>
        <dbReference type="ARBA" id="ARBA00023015"/>
    </source>
</evidence>
<dbReference type="SUPFAM" id="SSF46689">
    <property type="entry name" value="Homeodomain-like"/>
    <property type="match status" value="1"/>
</dbReference>
<dbReference type="InterPro" id="IPR050109">
    <property type="entry name" value="HTH-type_TetR-like_transc_reg"/>
</dbReference>
<dbReference type="InterPro" id="IPR001647">
    <property type="entry name" value="HTH_TetR"/>
</dbReference>
<reference evidence="7" key="1">
    <citation type="journal article" date="2019" name="Int. J. Syst. Evol. Microbiol.">
        <title>The Global Catalogue of Microorganisms (GCM) 10K type strain sequencing project: providing services to taxonomists for standard genome sequencing and annotation.</title>
        <authorList>
            <consortium name="The Broad Institute Genomics Platform"/>
            <consortium name="The Broad Institute Genome Sequencing Center for Infectious Disease"/>
            <person name="Wu L."/>
            <person name="Ma J."/>
        </authorList>
    </citation>
    <scope>NUCLEOTIDE SEQUENCE [LARGE SCALE GENOMIC DNA]</scope>
    <source>
        <strain evidence="7">2902at01</strain>
    </source>
</reference>
<evidence type="ECO:0000256" key="4">
    <source>
        <dbReference type="PROSITE-ProRule" id="PRU00335"/>
    </source>
</evidence>
<feature type="domain" description="HTH tetR-type" evidence="5">
    <location>
        <begin position="16"/>
        <end position="76"/>
    </location>
</feature>
<dbReference type="InterPro" id="IPR009057">
    <property type="entry name" value="Homeodomain-like_sf"/>
</dbReference>
<name>A0ABV8KW17_9ACTN</name>
<comment type="caution">
    <text evidence="6">The sequence shown here is derived from an EMBL/GenBank/DDBJ whole genome shotgun (WGS) entry which is preliminary data.</text>
</comment>
<protein>
    <submittedName>
        <fullName evidence="6">TetR/AcrR family transcriptional regulator</fullName>
    </submittedName>
</protein>
<dbReference type="SUPFAM" id="SSF48498">
    <property type="entry name" value="Tetracyclin repressor-like, C-terminal domain"/>
    <property type="match status" value="1"/>
</dbReference>
<dbReference type="Gene3D" id="1.10.10.60">
    <property type="entry name" value="Homeodomain-like"/>
    <property type="match status" value="1"/>
</dbReference>
<sequence>MAEATAGAGTRKLRAARTEAALKEAGLRVFARVGYLNAKITDITTEAGRAAGSFYSHFAGKEELLEALLVDLLAEADETAAGPGHSDDFTDLAAVRWHVAAFWRLFRAHRPVMIALNQAAMVDARFADRLREILTPDVAHLAGHLRHVTAAGGELPGDPLVVASAISALLWQAAYAWQTRGAGDVGRTLPDDEAIDTLARLIHRGVVGAGGFVAGG</sequence>
<evidence type="ECO:0000259" key="5">
    <source>
        <dbReference type="PROSITE" id="PS50977"/>
    </source>
</evidence>
<evidence type="ECO:0000313" key="6">
    <source>
        <dbReference type="EMBL" id="MFC4110292.1"/>
    </source>
</evidence>
<dbReference type="PANTHER" id="PTHR30055:SF238">
    <property type="entry name" value="MYCOFACTOCIN BIOSYNTHESIS TRANSCRIPTIONAL REGULATOR MFTR-RELATED"/>
    <property type="match status" value="1"/>
</dbReference>
<keyword evidence="7" id="KW-1185">Reference proteome</keyword>
<organism evidence="6 7">
    <name type="scientific">Micromonospora zhanjiangensis</name>
    <dbReference type="NCBI Taxonomy" id="1522057"/>
    <lineage>
        <taxon>Bacteria</taxon>
        <taxon>Bacillati</taxon>
        <taxon>Actinomycetota</taxon>
        <taxon>Actinomycetes</taxon>
        <taxon>Micromonosporales</taxon>
        <taxon>Micromonosporaceae</taxon>
        <taxon>Micromonospora</taxon>
    </lineage>
</organism>
<dbReference type="EMBL" id="JBHSBN010000037">
    <property type="protein sequence ID" value="MFC4110292.1"/>
    <property type="molecule type" value="Genomic_DNA"/>
</dbReference>
<accession>A0ABV8KW17</accession>
<gene>
    <name evidence="6" type="ORF">ACFOX0_30780</name>
</gene>
<dbReference type="InterPro" id="IPR036271">
    <property type="entry name" value="Tet_transcr_reg_TetR-rel_C_sf"/>
</dbReference>
<dbReference type="PROSITE" id="PS50977">
    <property type="entry name" value="HTH_TETR_2"/>
    <property type="match status" value="1"/>
</dbReference>
<dbReference type="Proteomes" id="UP001595868">
    <property type="component" value="Unassembled WGS sequence"/>
</dbReference>
<keyword evidence="1" id="KW-0805">Transcription regulation</keyword>
<keyword evidence="2 4" id="KW-0238">DNA-binding</keyword>